<comment type="similarity">
    <text evidence="2">Belongs to the peptidase C19 family.</text>
</comment>
<dbReference type="Gene3D" id="3.30.40.10">
    <property type="entry name" value="Zinc/RING finger domain, C3HC4 (zinc finger)"/>
    <property type="match status" value="1"/>
</dbReference>
<evidence type="ECO:0000256" key="4">
    <source>
        <dbReference type="ARBA" id="ARBA00022670"/>
    </source>
</evidence>
<dbReference type="InterPro" id="IPR018200">
    <property type="entry name" value="USP_CS"/>
</dbReference>
<feature type="region of interest" description="Disordered" evidence="12">
    <location>
        <begin position="390"/>
        <end position="417"/>
    </location>
</feature>
<dbReference type="GO" id="GO:0008270">
    <property type="term" value="F:zinc ion binding"/>
    <property type="evidence" value="ECO:0007669"/>
    <property type="project" value="UniProtKB-KW"/>
</dbReference>
<dbReference type="Pfam" id="PF02148">
    <property type="entry name" value="zf-UBP"/>
    <property type="match status" value="1"/>
</dbReference>
<evidence type="ECO:0000256" key="9">
    <source>
        <dbReference type="ARBA" id="ARBA00022833"/>
    </source>
</evidence>
<gene>
    <name evidence="15" type="ORF">POM88_028004</name>
</gene>
<evidence type="ECO:0000256" key="1">
    <source>
        <dbReference type="ARBA" id="ARBA00000707"/>
    </source>
</evidence>
<evidence type="ECO:0000256" key="7">
    <source>
        <dbReference type="ARBA" id="ARBA00022786"/>
    </source>
</evidence>
<evidence type="ECO:0000256" key="10">
    <source>
        <dbReference type="ARBA" id="ARBA00058678"/>
    </source>
</evidence>
<proteinExistence type="inferred from homology"/>
<dbReference type="GO" id="GO:0006508">
    <property type="term" value="P:proteolysis"/>
    <property type="evidence" value="ECO:0007669"/>
    <property type="project" value="UniProtKB-KW"/>
</dbReference>
<evidence type="ECO:0000256" key="3">
    <source>
        <dbReference type="ARBA" id="ARBA00012759"/>
    </source>
</evidence>
<keyword evidence="4" id="KW-0645">Protease</keyword>
<keyword evidence="16" id="KW-1185">Reference proteome</keyword>
<organism evidence="15 16">
    <name type="scientific">Heracleum sosnowskyi</name>
    <dbReference type="NCBI Taxonomy" id="360622"/>
    <lineage>
        <taxon>Eukaryota</taxon>
        <taxon>Viridiplantae</taxon>
        <taxon>Streptophyta</taxon>
        <taxon>Embryophyta</taxon>
        <taxon>Tracheophyta</taxon>
        <taxon>Spermatophyta</taxon>
        <taxon>Magnoliopsida</taxon>
        <taxon>eudicotyledons</taxon>
        <taxon>Gunneridae</taxon>
        <taxon>Pentapetalae</taxon>
        <taxon>asterids</taxon>
        <taxon>campanulids</taxon>
        <taxon>Apiales</taxon>
        <taxon>Apiaceae</taxon>
        <taxon>Apioideae</taxon>
        <taxon>apioid superclade</taxon>
        <taxon>Tordylieae</taxon>
        <taxon>Tordyliinae</taxon>
        <taxon>Heracleum</taxon>
    </lineage>
</organism>
<dbReference type="Proteomes" id="UP001237642">
    <property type="component" value="Unassembled WGS sequence"/>
</dbReference>
<evidence type="ECO:0000313" key="16">
    <source>
        <dbReference type="Proteomes" id="UP001237642"/>
    </source>
</evidence>
<evidence type="ECO:0000256" key="12">
    <source>
        <dbReference type="SAM" id="MobiDB-lite"/>
    </source>
</evidence>
<comment type="catalytic activity">
    <reaction evidence="1">
        <text>Thiol-dependent hydrolysis of ester, thioester, amide, peptide and isopeptide bonds formed by the C-terminal Gly of ubiquitin (a 76-residue protein attached to proteins as an intracellular targeting signal).</text>
        <dbReference type="EC" id="3.4.19.12"/>
    </reaction>
</comment>
<dbReference type="PROSITE" id="PS50235">
    <property type="entry name" value="USP_3"/>
    <property type="match status" value="1"/>
</dbReference>
<protein>
    <recommendedName>
        <fullName evidence="3">ubiquitinyl hydrolase 1</fullName>
        <ecNumber evidence="3">3.4.19.12</ecNumber>
    </recommendedName>
</protein>
<evidence type="ECO:0000256" key="11">
    <source>
        <dbReference type="PROSITE-ProRule" id="PRU00502"/>
    </source>
</evidence>
<dbReference type="SUPFAM" id="SSF57850">
    <property type="entry name" value="RING/U-box"/>
    <property type="match status" value="1"/>
</dbReference>
<dbReference type="InterPro" id="IPR050164">
    <property type="entry name" value="Peptidase_C19"/>
</dbReference>
<keyword evidence="8 15" id="KW-0378">Hydrolase</keyword>
<feature type="domain" description="USP" evidence="13">
    <location>
        <begin position="234"/>
        <end position="1078"/>
    </location>
</feature>
<comment type="caution">
    <text evidence="15">The sequence shown here is derived from an EMBL/GenBank/DDBJ whole genome shotgun (WGS) entry which is preliminary data.</text>
</comment>
<dbReference type="GO" id="GO:0005634">
    <property type="term" value="C:nucleus"/>
    <property type="evidence" value="ECO:0007669"/>
    <property type="project" value="TreeGrafter"/>
</dbReference>
<evidence type="ECO:0000259" key="13">
    <source>
        <dbReference type="PROSITE" id="PS50235"/>
    </source>
</evidence>
<sequence length="1078" mass="118154">MGKKVKKKARPVHKEKRVAKSATASEKIDPANETVGLEAMDAVVPAVEERRLCSHFDKGFNQDKVSLKLGSPGPLKCEDCREESYDRRAGKGKGKQGKKKGGGSVDSNSDKAIWMCLECGHFSCGGIGFPTTPQSHAVRHARQNRHHLAIQFKKPQLRWCFPCSTVIPVETSEENGHTKDVLFEIVKLMKVRPSEGASNDVVDLWFGSGSVLSDMKTENAAINILEAGGGYKARGLTNLGNTCFFNSVLQNLLAMQKLRDHFLQLEESIGPLTVSLKKLFVEIYSGSGVRNVISPKAFFGCVCVKAPQFRGFQQHDSHELLRCLLDGLCTEESSARKRTKSLKEDGTSTYVAPTFVDAIFGGMLCSTVTCMKCSHSSVVHEPFLDLSLPIPSKRPPSKKAKPVVQPKKTKLPPKRSQRIRSKINRNADLVHPRSDLINGDQDSSQIEGTAPSVEDIMPSSVVSTSESTGQIVAGNENVSVLENSSTKQESNNLLPDNVVEKTVPADEDTSWLDYLEPETVSSDFELAAEDEIMDAGNENASENIVLLQNAGSSALVESSKQDTLPCTEQTEPLADSCTSMDYLEPDGVLNDPKMYSQSNYISAMQDLVAKDATLTGEILKHGSDFSDFVLPNDSSNKVDFERNSWEDEPLLQVQSSEVLLLTYKEETSNTEGASNSVAEVEPSPVGYEQDPMEFGGLGDLFNEPEVFEGPMMPLNRNEALGTGAVFGNSSGSDLDEIDNTGAPISVEKCVSYFTKPELLLKDEHAWHCENCSKILLEQRRSMKGDKLKSNVSVNGGVDKVHDPVLGSGKHEPLPMGSMDLSNGNNKSDVLDTLNEKLISSNGSIDGGVDRVWDPVFGDLKSESNQKPDDRLPVESLLEEENYKVGVAFQKLTINGENSNDSCNVNESGGAGCCTNEAHQSEPNSLPGEQVSGSEDEAVDAESINVKRDATKRILIDRAPPILTIHLKRFSQDARGRISKLQGHVDFSDMVDLRPYMHPRCTEKRSCIYRLLGVVEHLGTIRGGHYVAYVRGGVKNGVETEKASSSDYTWYHASDAYVHQVSFEEVLRCDAYILFYEEI</sequence>
<dbReference type="SUPFAM" id="SSF54001">
    <property type="entry name" value="Cysteine proteinases"/>
    <property type="match status" value="1"/>
</dbReference>
<dbReference type="PANTHER" id="PTHR24006:SF781">
    <property type="entry name" value="LD34905P"/>
    <property type="match status" value="1"/>
</dbReference>
<feature type="compositionally biased region" description="Basic residues" evidence="12">
    <location>
        <begin position="395"/>
        <end position="417"/>
    </location>
</feature>
<accession>A0AAD8I9D4</accession>
<feature type="region of interest" description="Disordered" evidence="12">
    <location>
        <begin position="86"/>
        <end position="106"/>
    </location>
</feature>
<dbReference type="InterPro" id="IPR038765">
    <property type="entry name" value="Papain-like_cys_pep_sf"/>
</dbReference>
<evidence type="ECO:0000256" key="8">
    <source>
        <dbReference type="ARBA" id="ARBA00022801"/>
    </source>
</evidence>
<dbReference type="GO" id="GO:0016579">
    <property type="term" value="P:protein deubiquitination"/>
    <property type="evidence" value="ECO:0007669"/>
    <property type="project" value="InterPro"/>
</dbReference>
<dbReference type="GO" id="GO:0005829">
    <property type="term" value="C:cytosol"/>
    <property type="evidence" value="ECO:0007669"/>
    <property type="project" value="TreeGrafter"/>
</dbReference>
<feature type="domain" description="UBP-type" evidence="14">
    <location>
        <begin position="51"/>
        <end position="187"/>
    </location>
</feature>
<dbReference type="InterPro" id="IPR001394">
    <property type="entry name" value="Peptidase_C19_UCH"/>
</dbReference>
<reference evidence="15" key="1">
    <citation type="submission" date="2023-02" db="EMBL/GenBank/DDBJ databases">
        <title>Genome of toxic invasive species Heracleum sosnowskyi carries increased number of genes despite the absence of recent whole-genome duplications.</title>
        <authorList>
            <person name="Schelkunov M."/>
            <person name="Shtratnikova V."/>
            <person name="Makarenko M."/>
            <person name="Klepikova A."/>
            <person name="Omelchenko D."/>
            <person name="Novikova G."/>
            <person name="Obukhova E."/>
            <person name="Bogdanov V."/>
            <person name="Penin A."/>
            <person name="Logacheva M."/>
        </authorList>
    </citation>
    <scope>NUCLEOTIDE SEQUENCE</scope>
    <source>
        <strain evidence="15">Hsosn_3</strain>
        <tissue evidence="15">Leaf</tissue>
    </source>
</reference>
<keyword evidence="5" id="KW-0479">Metal-binding</keyword>
<dbReference type="PROSITE" id="PS00972">
    <property type="entry name" value="USP_1"/>
    <property type="match status" value="1"/>
</dbReference>
<evidence type="ECO:0000256" key="6">
    <source>
        <dbReference type="ARBA" id="ARBA00022771"/>
    </source>
</evidence>
<dbReference type="PROSITE" id="PS50271">
    <property type="entry name" value="ZF_UBP"/>
    <property type="match status" value="1"/>
</dbReference>
<dbReference type="PROSITE" id="PS00973">
    <property type="entry name" value="USP_2"/>
    <property type="match status" value="1"/>
</dbReference>
<keyword evidence="6 11" id="KW-0863">Zinc-finger</keyword>
<evidence type="ECO:0000256" key="5">
    <source>
        <dbReference type="ARBA" id="ARBA00022723"/>
    </source>
</evidence>
<reference evidence="15" key="2">
    <citation type="submission" date="2023-05" db="EMBL/GenBank/DDBJ databases">
        <authorList>
            <person name="Schelkunov M.I."/>
        </authorList>
    </citation>
    <scope>NUCLEOTIDE SEQUENCE</scope>
    <source>
        <strain evidence="15">Hsosn_3</strain>
        <tissue evidence="15">Leaf</tissue>
    </source>
</reference>
<dbReference type="EMBL" id="JAUIZM010000006">
    <property type="protein sequence ID" value="KAK1381260.1"/>
    <property type="molecule type" value="Genomic_DNA"/>
</dbReference>
<evidence type="ECO:0000259" key="14">
    <source>
        <dbReference type="PROSITE" id="PS50271"/>
    </source>
</evidence>
<dbReference type="AlphaFoldDB" id="A0AAD8I9D4"/>
<dbReference type="GO" id="GO:0004843">
    <property type="term" value="F:cysteine-type deubiquitinase activity"/>
    <property type="evidence" value="ECO:0007669"/>
    <property type="project" value="UniProtKB-EC"/>
</dbReference>
<feature type="compositionally biased region" description="Basic residues" evidence="12">
    <location>
        <begin position="90"/>
        <end position="101"/>
    </location>
</feature>
<keyword evidence="7" id="KW-0833">Ubl conjugation pathway</keyword>
<dbReference type="SMART" id="SM00290">
    <property type="entry name" value="ZnF_UBP"/>
    <property type="match status" value="1"/>
</dbReference>
<dbReference type="PANTHER" id="PTHR24006">
    <property type="entry name" value="UBIQUITIN CARBOXYL-TERMINAL HYDROLASE"/>
    <property type="match status" value="1"/>
</dbReference>
<dbReference type="Gene3D" id="3.90.70.10">
    <property type="entry name" value="Cysteine proteinases"/>
    <property type="match status" value="2"/>
</dbReference>
<feature type="compositionally biased region" description="Basic residues" evidence="12">
    <location>
        <begin position="1"/>
        <end position="19"/>
    </location>
</feature>
<keyword evidence="9" id="KW-0862">Zinc</keyword>
<comment type="function">
    <text evidence="10">Recognizes and hydrolyzes the peptide bond at the C-terminal Gly of ubiquitin. Involved in the processing of poly-ubiquitin precursors as well as that of ubiquitinated proteins. Is involved in resistance to the arginine analog canavanine (CAN).</text>
</comment>
<evidence type="ECO:0000256" key="2">
    <source>
        <dbReference type="ARBA" id="ARBA00009085"/>
    </source>
</evidence>
<dbReference type="FunFam" id="3.30.40.10:FF:000900">
    <property type="entry name" value="Ubiquitinyl hydrolase 1"/>
    <property type="match status" value="1"/>
</dbReference>
<evidence type="ECO:0000313" key="15">
    <source>
        <dbReference type="EMBL" id="KAK1381260.1"/>
    </source>
</evidence>
<dbReference type="InterPro" id="IPR013083">
    <property type="entry name" value="Znf_RING/FYVE/PHD"/>
</dbReference>
<dbReference type="Pfam" id="PF00443">
    <property type="entry name" value="UCH"/>
    <property type="match status" value="1"/>
</dbReference>
<dbReference type="InterPro" id="IPR001607">
    <property type="entry name" value="Znf_UBP"/>
</dbReference>
<feature type="region of interest" description="Disordered" evidence="12">
    <location>
        <begin position="1"/>
        <end position="31"/>
    </location>
</feature>
<dbReference type="InterPro" id="IPR028889">
    <property type="entry name" value="USP"/>
</dbReference>
<dbReference type="EC" id="3.4.19.12" evidence="3"/>
<name>A0AAD8I9D4_9APIA</name>
<feature type="region of interest" description="Disordered" evidence="12">
    <location>
        <begin position="916"/>
        <end position="939"/>
    </location>
</feature>